<sequence length="376" mass="41752">MELIFVLWLILHEGRAANFFISSAQLLQYNTCKRLRSSENPVSFKGCVPCRPGITCGTPYNNPPEFTASEYLARPRLHDYTQKVAQLIATDKDLCVSPNYPPAGCQSVEYLITYAGTEKPFFVINHKGEIYFNSNADFKVWKSIGRASFTVVARNYGEFKKANGSTRVIVLNGPPYGLFEVPSNALDADSNQSQDCTLSMQPLMTVKPPDLIMALSKFGTKFTIQLCLPVDYTLNGILRIQGPFKMKEAIRGGSVHIVGVTYASPGFDLNDADLVVTEFSDTHIEMALDYVVAFSFETIKRCHCLDILVVAISPPIPSSSVFVDSYFDVQLYSKTAETQSMEVHFRISGHDPQILPSFLLKTFLAALSSLRALQTC</sequence>
<proteinExistence type="predicted"/>
<keyword evidence="1" id="KW-0732">Signal</keyword>
<dbReference type="GO" id="GO:0005509">
    <property type="term" value="F:calcium ion binding"/>
    <property type="evidence" value="ECO:0007669"/>
    <property type="project" value="InterPro"/>
</dbReference>
<feature type="signal peptide" evidence="1">
    <location>
        <begin position="1"/>
        <end position="16"/>
    </location>
</feature>
<dbReference type="WBParaSite" id="MCU_012441-RB">
    <property type="protein sequence ID" value="MCU_012441-RB"/>
    <property type="gene ID" value="MCU_012441"/>
</dbReference>
<protein>
    <submittedName>
        <fullName evidence="2">PIEZ1</fullName>
    </submittedName>
</protein>
<dbReference type="SUPFAM" id="SSF49313">
    <property type="entry name" value="Cadherin-like"/>
    <property type="match status" value="1"/>
</dbReference>
<feature type="chain" id="PRO_5024330354" evidence="1">
    <location>
        <begin position="17"/>
        <end position="376"/>
    </location>
</feature>
<evidence type="ECO:0000256" key="1">
    <source>
        <dbReference type="SAM" id="SignalP"/>
    </source>
</evidence>
<reference evidence="2" key="1">
    <citation type="submission" date="2019-11" db="UniProtKB">
        <authorList>
            <consortium name="WormBaseParasite"/>
        </authorList>
    </citation>
    <scope>IDENTIFICATION</scope>
</reference>
<dbReference type="Gene3D" id="2.60.40.60">
    <property type="entry name" value="Cadherins"/>
    <property type="match status" value="1"/>
</dbReference>
<accession>A0A5K3FW87</accession>
<dbReference type="GO" id="GO:0016020">
    <property type="term" value="C:membrane"/>
    <property type="evidence" value="ECO:0007669"/>
    <property type="project" value="InterPro"/>
</dbReference>
<organism evidence="2">
    <name type="scientific">Mesocestoides corti</name>
    <name type="common">Flatworm</name>
    <dbReference type="NCBI Taxonomy" id="53468"/>
    <lineage>
        <taxon>Eukaryota</taxon>
        <taxon>Metazoa</taxon>
        <taxon>Spiralia</taxon>
        <taxon>Lophotrochozoa</taxon>
        <taxon>Platyhelminthes</taxon>
        <taxon>Cestoda</taxon>
        <taxon>Eucestoda</taxon>
        <taxon>Cyclophyllidea</taxon>
        <taxon>Mesocestoididae</taxon>
        <taxon>Mesocestoides</taxon>
    </lineage>
</organism>
<dbReference type="AlphaFoldDB" id="A0A5K3FW87"/>
<evidence type="ECO:0000313" key="2">
    <source>
        <dbReference type="WBParaSite" id="MCU_012441-RB"/>
    </source>
</evidence>
<dbReference type="InterPro" id="IPR015919">
    <property type="entry name" value="Cadherin-like_sf"/>
</dbReference>
<name>A0A5K3FW87_MESCO</name>